<name>A0A6A6U9C1_9PEZI</name>
<evidence type="ECO:0000313" key="1">
    <source>
        <dbReference type="EMBL" id="KAF2667708.1"/>
    </source>
</evidence>
<reference evidence="1" key="1">
    <citation type="journal article" date="2020" name="Stud. Mycol.">
        <title>101 Dothideomycetes genomes: a test case for predicting lifestyles and emergence of pathogens.</title>
        <authorList>
            <person name="Haridas S."/>
            <person name="Albert R."/>
            <person name="Binder M."/>
            <person name="Bloem J."/>
            <person name="Labutti K."/>
            <person name="Salamov A."/>
            <person name="Andreopoulos B."/>
            <person name="Baker S."/>
            <person name="Barry K."/>
            <person name="Bills G."/>
            <person name="Bluhm B."/>
            <person name="Cannon C."/>
            <person name="Castanera R."/>
            <person name="Culley D."/>
            <person name="Daum C."/>
            <person name="Ezra D."/>
            <person name="Gonzalez J."/>
            <person name="Henrissat B."/>
            <person name="Kuo A."/>
            <person name="Liang C."/>
            <person name="Lipzen A."/>
            <person name="Lutzoni F."/>
            <person name="Magnuson J."/>
            <person name="Mondo S."/>
            <person name="Nolan M."/>
            <person name="Ohm R."/>
            <person name="Pangilinan J."/>
            <person name="Park H.-J."/>
            <person name="Ramirez L."/>
            <person name="Alfaro M."/>
            <person name="Sun H."/>
            <person name="Tritt A."/>
            <person name="Yoshinaga Y."/>
            <person name="Zwiers L.-H."/>
            <person name="Turgeon B."/>
            <person name="Goodwin S."/>
            <person name="Spatafora J."/>
            <person name="Crous P."/>
            <person name="Grigoriev I."/>
        </authorList>
    </citation>
    <scope>NUCLEOTIDE SEQUENCE</scope>
    <source>
        <strain evidence="1">CBS 115976</strain>
    </source>
</reference>
<proteinExistence type="predicted"/>
<accession>A0A6A6U9C1</accession>
<organism evidence="1 2">
    <name type="scientific">Microthyrium microscopicum</name>
    <dbReference type="NCBI Taxonomy" id="703497"/>
    <lineage>
        <taxon>Eukaryota</taxon>
        <taxon>Fungi</taxon>
        <taxon>Dikarya</taxon>
        <taxon>Ascomycota</taxon>
        <taxon>Pezizomycotina</taxon>
        <taxon>Dothideomycetes</taxon>
        <taxon>Dothideomycetes incertae sedis</taxon>
        <taxon>Microthyriales</taxon>
        <taxon>Microthyriaceae</taxon>
        <taxon>Microthyrium</taxon>
    </lineage>
</organism>
<dbReference type="OrthoDB" id="10254945at2759"/>
<sequence length="521" mass="60895">MSHRLLKGVFKTRQEVIGCEVPRPNNKDDKFFKEGFEFDKLTRWQRAIAYARLASSNIGRLDPWYGSISWEIPKPDTSQWPIHPLFARKRFVPRDEYFPAPWDYSAIRPSLALASRLLTEPRFLYIWYAIFFGKEQESCFQDYYRESKLPTTPFKAIECQERMLTRPEQDRTLKALEDMAKYVHIFFTVEDEVTLPGRELSFPVSDFHDARTYAASSSHIENKSVYHTLALNTHVFVDIAGHESLDILESNGINPNEIIRVQYDLAVTLVHELAHIAYSHRRGVWERRDLLSRLVEPCLVSDKLPMPFNSELGTAWARMVFDLQGYKRESMPWNYWGGDFRPLYKASPNVSELIAEDFPGGDLILQRLKKLHHADPNVWVIHLKYFHRFFTDHFWNVTVPERGRAAFKPPKEYGISLSYRTRNGRPVSLRINRNIYSGLKARKYLALPTPANRLRQLARNPGPKPHKTWSPYLRPYRDKKAHWAEGNNASQEYVVIGNQPAPSVFRRLTKVLRSKSKKGRK</sequence>
<keyword evidence="2" id="KW-1185">Reference proteome</keyword>
<dbReference type="Proteomes" id="UP000799302">
    <property type="component" value="Unassembled WGS sequence"/>
</dbReference>
<protein>
    <submittedName>
        <fullName evidence="1">Uncharacterized protein</fullName>
    </submittedName>
</protein>
<dbReference type="EMBL" id="MU004237">
    <property type="protein sequence ID" value="KAF2667708.1"/>
    <property type="molecule type" value="Genomic_DNA"/>
</dbReference>
<evidence type="ECO:0000313" key="2">
    <source>
        <dbReference type="Proteomes" id="UP000799302"/>
    </source>
</evidence>
<dbReference type="AlphaFoldDB" id="A0A6A6U9C1"/>
<gene>
    <name evidence="1" type="ORF">BT63DRAFT_441296</name>
</gene>